<dbReference type="RefSeq" id="WP_092858471.1">
    <property type="nucleotide sequence ID" value="NZ_FOQH01000002.1"/>
</dbReference>
<keyword evidence="3" id="KW-1185">Reference proteome</keyword>
<sequence>MAALPARKLEAAEALLAAHPAPQGEGAWAREARAAAAARLREMGAPIGRDEYWKWTDPSALTAPEAPAVPLHAAGPAIFADRGALTVVFVDGVLRRDLSDDLSLEGAEICTLEEALAADIHWAREVFGVLEARGQDPVARPLAAFNTAVAGQGLAIRATGKVSRPVLIKGVRESETSDALMHHVVKLEEGAELTVLEAGGPGARVNSVLEVEIADRAAFHQIRAHGPEAERRGAWHLFARLGTESVCKTFSVAAGGRLTRIEQVAELTGDDAAVHLAGACLGEGKDFIHDDTVFVTHDAVNCESRQVFKKVLRDQAKGIFQGKILVKPDAQKTDGYQISQGLLLDEHADFLAKPELEIYADDVACSHGSTCGAVDEDALYYLRARGIPKREAENMLVMSFLGEAVEEIESEDLAEEMRERIAQWVMDGA</sequence>
<dbReference type="AlphaFoldDB" id="A0A1I3D7I4"/>
<dbReference type="OrthoDB" id="9768262at2"/>
<dbReference type="PANTHER" id="PTHR43575:SF1">
    <property type="entry name" value="PROTEIN ABCI7, CHLOROPLASTIC"/>
    <property type="match status" value="1"/>
</dbReference>
<evidence type="ECO:0000313" key="2">
    <source>
        <dbReference type="EMBL" id="SFH82636.1"/>
    </source>
</evidence>
<dbReference type="InterPro" id="IPR055346">
    <property type="entry name" value="Fe-S_cluster_assembly_SufBD"/>
</dbReference>
<dbReference type="Proteomes" id="UP000199377">
    <property type="component" value="Unassembled WGS sequence"/>
</dbReference>
<protein>
    <submittedName>
        <fullName evidence="2">Fe-S cluster assembly protein SufD</fullName>
    </submittedName>
</protein>
<dbReference type="InterPro" id="IPR000825">
    <property type="entry name" value="SUF_FeS_clus_asmbl_SufBD_core"/>
</dbReference>
<feature type="domain" description="SUF system FeS cluster assembly SufBD core" evidence="1">
    <location>
        <begin position="178"/>
        <end position="400"/>
    </location>
</feature>
<accession>A0A1I3D7I4</accession>
<evidence type="ECO:0000313" key="3">
    <source>
        <dbReference type="Proteomes" id="UP000199377"/>
    </source>
</evidence>
<dbReference type="SUPFAM" id="SSF101960">
    <property type="entry name" value="Stabilizer of iron transporter SufD"/>
    <property type="match status" value="1"/>
</dbReference>
<dbReference type="InterPro" id="IPR037284">
    <property type="entry name" value="SUF_FeS_clus_asmbl_SufBD_sf"/>
</dbReference>
<reference evidence="2 3" key="1">
    <citation type="submission" date="2016-10" db="EMBL/GenBank/DDBJ databases">
        <authorList>
            <person name="de Groot N.N."/>
        </authorList>
    </citation>
    <scope>NUCLEOTIDE SEQUENCE [LARGE SCALE GENOMIC DNA]</scope>
    <source>
        <strain evidence="2 3">CGMCC 1.11030</strain>
    </source>
</reference>
<proteinExistence type="predicted"/>
<dbReference type="PANTHER" id="PTHR43575">
    <property type="entry name" value="PROTEIN ABCI7, CHLOROPLASTIC"/>
    <property type="match status" value="1"/>
</dbReference>
<gene>
    <name evidence="2" type="ORF">SAMN05216258_102428</name>
</gene>
<name>A0A1I3D7I4_9RHOB</name>
<dbReference type="Pfam" id="PF01458">
    <property type="entry name" value="SUFBD_core"/>
    <property type="match status" value="1"/>
</dbReference>
<dbReference type="EMBL" id="FOQH01000002">
    <property type="protein sequence ID" value="SFH82636.1"/>
    <property type="molecule type" value="Genomic_DNA"/>
</dbReference>
<organism evidence="2 3">
    <name type="scientific">Albimonas pacifica</name>
    <dbReference type="NCBI Taxonomy" id="1114924"/>
    <lineage>
        <taxon>Bacteria</taxon>
        <taxon>Pseudomonadati</taxon>
        <taxon>Pseudomonadota</taxon>
        <taxon>Alphaproteobacteria</taxon>
        <taxon>Rhodobacterales</taxon>
        <taxon>Paracoccaceae</taxon>
        <taxon>Albimonas</taxon>
    </lineage>
</organism>
<dbReference type="STRING" id="1114924.SAMN05216258_102428"/>
<evidence type="ECO:0000259" key="1">
    <source>
        <dbReference type="Pfam" id="PF01458"/>
    </source>
</evidence>
<dbReference type="GO" id="GO:0016226">
    <property type="term" value="P:iron-sulfur cluster assembly"/>
    <property type="evidence" value="ECO:0007669"/>
    <property type="project" value="InterPro"/>
</dbReference>